<dbReference type="Gene3D" id="3.40.50.12780">
    <property type="entry name" value="N-terminal domain of ligase-like"/>
    <property type="match status" value="1"/>
</dbReference>
<feature type="domain" description="AMP-dependent synthetase/ligase" evidence="1">
    <location>
        <begin position="7"/>
        <end position="126"/>
    </location>
</feature>
<dbReference type="Pfam" id="PF00501">
    <property type="entry name" value="AMP-binding"/>
    <property type="match status" value="1"/>
</dbReference>
<reference evidence="3" key="1">
    <citation type="submission" date="2025-08" db="UniProtKB">
        <authorList>
            <consortium name="RefSeq"/>
        </authorList>
    </citation>
    <scope>IDENTIFICATION</scope>
    <source>
        <tissue evidence="3">Whole body</tissue>
    </source>
</reference>
<dbReference type="AlphaFoldDB" id="A0A6J1R197"/>
<feature type="non-terminal residue" evidence="3">
    <location>
        <position position="126"/>
    </location>
</feature>
<dbReference type="GO" id="GO:0043041">
    <property type="term" value="P:amino acid activation for nonribosomal peptide biosynthetic process"/>
    <property type="evidence" value="ECO:0007669"/>
    <property type="project" value="TreeGrafter"/>
</dbReference>
<dbReference type="InterPro" id="IPR052091">
    <property type="entry name" value="Beta-ala_Activ/Resist"/>
</dbReference>
<dbReference type="SUPFAM" id="SSF56801">
    <property type="entry name" value="Acetyl-CoA synthetase-like"/>
    <property type="match status" value="1"/>
</dbReference>
<dbReference type="OrthoDB" id="416786at2759"/>
<sequence length="126" mass="14454">MTYEQLLEQAKQEQEDALQTKESLNQLAIVLYTSGSTGIPKGVLIPHATLLNRLQWQWRELPYADDEKRCVFKTSLTFVDSVPEIWGPLLQSRTLVIVPKSVTKDPEKFIPLLEEHQIQRLVLVPS</sequence>
<dbReference type="InterPro" id="IPR000873">
    <property type="entry name" value="AMP-dep_synth/lig_dom"/>
</dbReference>
<evidence type="ECO:0000259" key="1">
    <source>
        <dbReference type="Pfam" id="PF00501"/>
    </source>
</evidence>
<protein>
    <submittedName>
        <fullName evidence="3">Acyl-activating enzyme 19</fullName>
    </submittedName>
</protein>
<dbReference type="PROSITE" id="PS00455">
    <property type="entry name" value="AMP_BINDING"/>
    <property type="match status" value="1"/>
</dbReference>
<dbReference type="InterPro" id="IPR020845">
    <property type="entry name" value="AMP-binding_CS"/>
</dbReference>
<evidence type="ECO:0000313" key="2">
    <source>
        <dbReference type="Proteomes" id="UP000504618"/>
    </source>
</evidence>
<name>A0A6J1R197_9HYME</name>
<dbReference type="RefSeq" id="XP_024887898.1">
    <property type="nucleotide sequence ID" value="XM_025032130.1"/>
</dbReference>
<dbReference type="PANTHER" id="PTHR44394">
    <property type="entry name" value="BETA-ALANINE-ACTIVATING ENZYME"/>
    <property type="match status" value="1"/>
</dbReference>
<gene>
    <name evidence="3" type="primary">LOC112464874</name>
</gene>
<dbReference type="PANTHER" id="PTHR44394:SF1">
    <property type="entry name" value="BETA-ALANINE-ACTIVATING ENZYME"/>
    <property type="match status" value="1"/>
</dbReference>
<dbReference type="Proteomes" id="UP000504618">
    <property type="component" value="Unplaced"/>
</dbReference>
<dbReference type="InterPro" id="IPR042099">
    <property type="entry name" value="ANL_N_sf"/>
</dbReference>
<evidence type="ECO:0000313" key="3">
    <source>
        <dbReference type="RefSeq" id="XP_024887898.1"/>
    </source>
</evidence>
<proteinExistence type="predicted"/>
<keyword evidence="2" id="KW-1185">Reference proteome</keyword>
<dbReference type="GeneID" id="112464874"/>
<accession>A0A6J1R197</accession>
<organism evidence="2 3">
    <name type="scientific">Temnothorax curvispinosus</name>
    <dbReference type="NCBI Taxonomy" id="300111"/>
    <lineage>
        <taxon>Eukaryota</taxon>
        <taxon>Metazoa</taxon>
        <taxon>Ecdysozoa</taxon>
        <taxon>Arthropoda</taxon>
        <taxon>Hexapoda</taxon>
        <taxon>Insecta</taxon>
        <taxon>Pterygota</taxon>
        <taxon>Neoptera</taxon>
        <taxon>Endopterygota</taxon>
        <taxon>Hymenoptera</taxon>
        <taxon>Apocrita</taxon>
        <taxon>Aculeata</taxon>
        <taxon>Formicoidea</taxon>
        <taxon>Formicidae</taxon>
        <taxon>Myrmicinae</taxon>
        <taxon>Temnothorax</taxon>
    </lineage>
</organism>